<protein>
    <recommendedName>
        <fullName evidence="1">Tape measure protein N-terminal domain-containing protein</fullName>
    </recommendedName>
</protein>
<evidence type="ECO:0000313" key="2">
    <source>
        <dbReference type="EMBL" id="KKK70855.1"/>
    </source>
</evidence>
<comment type="caution">
    <text evidence="2">The sequence shown here is derived from an EMBL/GenBank/DDBJ whole genome shotgun (WGS) entry which is preliminary data.</text>
</comment>
<dbReference type="NCBIfam" id="TIGR02675">
    <property type="entry name" value="tape_meas_nterm"/>
    <property type="match status" value="1"/>
</dbReference>
<organism evidence="2">
    <name type="scientific">marine sediment metagenome</name>
    <dbReference type="NCBI Taxonomy" id="412755"/>
    <lineage>
        <taxon>unclassified sequences</taxon>
        <taxon>metagenomes</taxon>
        <taxon>ecological metagenomes</taxon>
    </lineage>
</organism>
<gene>
    <name evidence="2" type="ORF">LCGC14_2919800</name>
</gene>
<dbReference type="Pfam" id="PF20155">
    <property type="entry name" value="TMP_3"/>
    <property type="match status" value="1"/>
</dbReference>
<dbReference type="InterPro" id="IPR013491">
    <property type="entry name" value="Tape_meas_N"/>
</dbReference>
<proteinExistence type="predicted"/>
<sequence>MAVDNIGVVLTTRGARTVRRDLETIGVSAGKAQTSVTLLRRAMGLLGAGLLIKQYATLSDEFINIRNRIKIVTSSMEELIEVHERLLSIANATRSSFRGTTELFVRLSLAAKALGIEQDRLLPVTKSINEAILLSGATAREAEAGLIQLSQGIAANRLGGDELRSVLEQLPVVADVIAKSMGITRGELRLMGEQGKITGEIVVEAFEKARVELEEKFATQVPTISQQFTV</sequence>
<accession>A0A0F8YB41</accession>
<name>A0A0F8YB41_9ZZZZ</name>
<dbReference type="AlphaFoldDB" id="A0A0F8YB41"/>
<feature type="domain" description="Tape measure protein N-terminal" evidence="1">
    <location>
        <begin position="54"/>
        <end position="229"/>
    </location>
</feature>
<feature type="non-terminal residue" evidence="2">
    <location>
        <position position="230"/>
    </location>
</feature>
<reference evidence="2" key="1">
    <citation type="journal article" date="2015" name="Nature">
        <title>Complex archaea that bridge the gap between prokaryotes and eukaryotes.</title>
        <authorList>
            <person name="Spang A."/>
            <person name="Saw J.H."/>
            <person name="Jorgensen S.L."/>
            <person name="Zaremba-Niedzwiedzka K."/>
            <person name="Martijn J."/>
            <person name="Lind A.E."/>
            <person name="van Eijk R."/>
            <person name="Schleper C."/>
            <person name="Guy L."/>
            <person name="Ettema T.J."/>
        </authorList>
    </citation>
    <scope>NUCLEOTIDE SEQUENCE</scope>
</reference>
<evidence type="ECO:0000259" key="1">
    <source>
        <dbReference type="Pfam" id="PF20155"/>
    </source>
</evidence>
<dbReference type="EMBL" id="LAZR01057993">
    <property type="protein sequence ID" value="KKK70855.1"/>
    <property type="molecule type" value="Genomic_DNA"/>
</dbReference>